<dbReference type="FunFam" id="1.10.10.10:FF:000005">
    <property type="entry name" value="Two-component system response regulator"/>
    <property type="match status" value="1"/>
</dbReference>
<dbReference type="PROSITE" id="PS51755">
    <property type="entry name" value="OMPR_PHOB"/>
    <property type="match status" value="1"/>
</dbReference>
<evidence type="ECO:0000313" key="11">
    <source>
        <dbReference type="Proteomes" id="UP001209229"/>
    </source>
</evidence>
<keyword evidence="2" id="KW-0902">Two-component regulatory system</keyword>
<dbReference type="InterPro" id="IPR036388">
    <property type="entry name" value="WH-like_DNA-bd_sf"/>
</dbReference>
<evidence type="ECO:0000256" key="2">
    <source>
        <dbReference type="ARBA" id="ARBA00023012"/>
    </source>
</evidence>
<protein>
    <submittedName>
        <fullName evidence="10">Response regulator transcription factor</fullName>
    </submittedName>
</protein>
<dbReference type="Pfam" id="PF00072">
    <property type="entry name" value="Response_reg"/>
    <property type="match status" value="1"/>
</dbReference>
<dbReference type="Gene3D" id="1.10.10.10">
    <property type="entry name" value="Winged helix-like DNA-binding domain superfamily/Winged helix DNA-binding domain"/>
    <property type="match status" value="1"/>
</dbReference>
<feature type="domain" description="Response regulatory" evidence="8">
    <location>
        <begin position="2"/>
        <end position="116"/>
    </location>
</feature>
<dbReference type="SUPFAM" id="SSF52172">
    <property type="entry name" value="CheY-like"/>
    <property type="match status" value="1"/>
</dbReference>
<dbReference type="EMBL" id="JAPDPJ010000046">
    <property type="protein sequence ID" value="MCW3788189.1"/>
    <property type="molecule type" value="Genomic_DNA"/>
</dbReference>
<dbReference type="Gene3D" id="3.40.50.2300">
    <property type="match status" value="1"/>
</dbReference>
<accession>A0AAE3M6M4</accession>
<dbReference type="InterPro" id="IPR001789">
    <property type="entry name" value="Sig_transdc_resp-reg_receiver"/>
</dbReference>
<dbReference type="Proteomes" id="UP001209229">
    <property type="component" value="Unassembled WGS sequence"/>
</dbReference>
<evidence type="ECO:0000313" key="10">
    <source>
        <dbReference type="EMBL" id="MCW3788189.1"/>
    </source>
</evidence>
<dbReference type="Pfam" id="PF00486">
    <property type="entry name" value="Trans_reg_C"/>
    <property type="match status" value="1"/>
</dbReference>
<reference evidence="10" key="1">
    <citation type="submission" date="2022-10" db="EMBL/GenBank/DDBJ databases">
        <authorList>
            <person name="Yu W.X."/>
        </authorList>
    </citation>
    <scope>NUCLEOTIDE SEQUENCE</scope>
    <source>
        <strain evidence="10">AAT</strain>
    </source>
</reference>
<dbReference type="CDD" id="cd19935">
    <property type="entry name" value="REC_OmpR_CusR-like"/>
    <property type="match status" value="1"/>
</dbReference>
<evidence type="ECO:0000259" key="8">
    <source>
        <dbReference type="PROSITE" id="PS50110"/>
    </source>
</evidence>
<dbReference type="GO" id="GO:0000976">
    <property type="term" value="F:transcription cis-regulatory region binding"/>
    <property type="evidence" value="ECO:0007669"/>
    <property type="project" value="TreeGrafter"/>
</dbReference>
<dbReference type="InterPro" id="IPR001867">
    <property type="entry name" value="OmpR/PhoB-type_DNA-bd"/>
</dbReference>
<dbReference type="SMART" id="SM00862">
    <property type="entry name" value="Trans_reg_C"/>
    <property type="match status" value="1"/>
</dbReference>
<evidence type="ECO:0000256" key="4">
    <source>
        <dbReference type="ARBA" id="ARBA00023125"/>
    </source>
</evidence>
<evidence type="ECO:0000256" key="7">
    <source>
        <dbReference type="PROSITE-ProRule" id="PRU01091"/>
    </source>
</evidence>
<dbReference type="GO" id="GO:0005829">
    <property type="term" value="C:cytosol"/>
    <property type="evidence" value="ECO:0007669"/>
    <property type="project" value="TreeGrafter"/>
</dbReference>
<sequence length="225" mass="25860">MKILIIEDEPKVVEFLKMGLEEQGYMTEIAYDGQLGERLAIRGGHDLILLDVILPLKNGFEVLRNIREHNNNVPILMLTALGTMDDKINGFDNGVDDYLVKPFEFKELLARIKSLTKRNKGLFQTSNTLKVADLILNLDKRIALRGDISIELTAKEFHLLEYMMKNKDKVLTRLDIAEKVWDINFDTGTNVVDVYINILRKKIDKSFEKKLIHTKIGMGYILSDH</sequence>
<keyword evidence="5" id="KW-0804">Transcription</keyword>
<dbReference type="GO" id="GO:0032993">
    <property type="term" value="C:protein-DNA complex"/>
    <property type="evidence" value="ECO:0007669"/>
    <property type="project" value="TreeGrafter"/>
</dbReference>
<feature type="domain" description="OmpR/PhoB-type" evidence="9">
    <location>
        <begin position="126"/>
        <end position="224"/>
    </location>
</feature>
<dbReference type="RefSeq" id="WP_301191750.1">
    <property type="nucleotide sequence ID" value="NZ_JAPDPJ010000046.1"/>
</dbReference>
<dbReference type="Gene3D" id="6.10.250.690">
    <property type="match status" value="1"/>
</dbReference>
<name>A0AAE3M6M4_9BACT</name>
<dbReference type="PANTHER" id="PTHR48111:SF22">
    <property type="entry name" value="REGULATOR OF RPOS"/>
    <property type="match status" value="1"/>
</dbReference>
<dbReference type="AlphaFoldDB" id="A0AAE3M6M4"/>
<dbReference type="GO" id="GO:0006355">
    <property type="term" value="P:regulation of DNA-templated transcription"/>
    <property type="evidence" value="ECO:0007669"/>
    <property type="project" value="InterPro"/>
</dbReference>
<feature type="DNA-binding region" description="OmpR/PhoB-type" evidence="7">
    <location>
        <begin position="126"/>
        <end position="224"/>
    </location>
</feature>
<organism evidence="10 11">
    <name type="scientific">Plebeiibacterium sediminum</name>
    <dbReference type="NCBI Taxonomy" id="2992112"/>
    <lineage>
        <taxon>Bacteria</taxon>
        <taxon>Pseudomonadati</taxon>
        <taxon>Bacteroidota</taxon>
        <taxon>Bacteroidia</taxon>
        <taxon>Marinilabiliales</taxon>
        <taxon>Marinilabiliaceae</taxon>
        <taxon>Plebeiibacterium</taxon>
    </lineage>
</organism>
<dbReference type="InterPro" id="IPR039420">
    <property type="entry name" value="WalR-like"/>
</dbReference>
<keyword evidence="1 6" id="KW-0597">Phosphoprotein</keyword>
<evidence type="ECO:0000256" key="1">
    <source>
        <dbReference type="ARBA" id="ARBA00022553"/>
    </source>
</evidence>
<dbReference type="CDD" id="cd00383">
    <property type="entry name" value="trans_reg_C"/>
    <property type="match status" value="1"/>
</dbReference>
<evidence type="ECO:0000259" key="9">
    <source>
        <dbReference type="PROSITE" id="PS51755"/>
    </source>
</evidence>
<keyword evidence="4 7" id="KW-0238">DNA-binding</keyword>
<proteinExistence type="predicted"/>
<evidence type="ECO:0000256" key="6">
    <source>
        <dbReference type="PROSITE-ProRule" id="PRU00169"/>
    </source>
</evidence>
<dbReference type="PROSITE" id="PS50110">
    <property type="entry name" value="RESPONSE_REGULATORY"/>
    <property type="match status" value="1"/>
</dbReference>
<dbReference type="GO" id="GO:0000156">
    <property type="term" value="F:phosphorelay response regulator activity"/>
    <property type="evidence" value="ECO:0007669"/>
    <property type="project" value="TreeGrafter"/>
</dbReference>
<evidence type="ECO:0000256" key="3">
    <source>
        <dbReference type="ARBA" id="ARBA00023015"/>
    </source>
</evidence>
<dbReference type="PANTHER" id="PTHR48111">
    <property type="entry name" value="REGULATOR OF RPOS"/>
    <property type="match status" value="1"/>
</dbReference>
<dbReference type="SMART" id="SM00448">
    <property type="entry name" value="REC"/>
    <property type="match status" value="1"/>
</dbReference>
<comment type="caution">
    <text evidence="10">The sequence shown here is derived from an EMBL/GenBank/DDBJ whole genome shotgun (WGS) entry which is preliminary data.</text>
</comment>
<evidence type="ECO:0000256" key="5">
    <source>
        <dbReference type="ARBA" id="ARBA00023163"/>
    </source>
</evidence>
<keyword evidence="11" id="KW-1185">Reference proteome</keyword>
<dbReference type="InterPro" id="IPR016032">
    <property type="entry name" value="Sig_transdc_resp-reg_C-effctor"/>
</dbReference>
<feature type="modified residue" description="4-aspartylphosphate" evidence="6">
    <location>
        <position position="51"/>
    </location>
</feature>
<dbReference type="SUPFAM" id="SSF46894">
    <property type="entry name" value="C-terminal effector domain of the bipartite response regulators"/>
    <property type="match status" value="1"/>
</dbReference>
<keyword evidence="3" id="KW-0805">Transcription regulation</keyword>
<dbReference type="InterPro" id="IPR011006">
    <property type="entry name" value="CheY-like_superfamily"/>
</dbReference>
<gene>
    <name evidence="10" type="ORF">OM075_17085</name>
</gene>